<proteinExistence type="predicted"/>
<organism evidence="1 2">
    <name type="scientific">Psychrosphaera haliotis</name>
    <dbReference type="NCBI Taxonomy" id="555083"/>
    <lineage>
        <taxon>Bacteria</taxon>
        <taxon>Pseudomonadati</taxon>
        <taxon>Pseudomonadota</taxon>
        <taxon>Gammaproteobacteria</taxon>
        <taxon>Alteromonadales</taxon>
        <taxon>Pseudoalteromonadaceae</taxon>
        <taxon>Psychrosphaera</taxon>
    </lineage>
</organism>
<evidence type="ECO:0000313" key="1">
    <source>
        <dbReference type="EMBL" id="MUH72703.1"/>
    </source>
</evidence>
<dbReference type="EMBL" id="WOCD01000003">
    <property type="protein sequence ID" value="MUH72703.1"/>
    <property type="molecule type" value="Genomic_DNA"/>
</dbReference>
<dbReference type="AlphaFoldDB" id="A0A6N8F8G5"/>
<dbReference type="Proteomes" id="UP000439994">
    <property type="component" value="Unassembled WGS sequence"/>
</dbReference>
<keyword evidence="2" id="KW-1185">Reference proteome</keyword>
<dbReference type="RefSeq" id="WP_155695858.1">
    <property type="nucleotide sequence ID" value="NZ_WOCD01000003.1"/>
</dbReference>
<reference evidence="1 2" key="1">
    <citation type="submission" date="2019-11" db="EMBL/GenBank/DDBJ databases">
        <title>P. haliotis isolates from Z. marina roots.</title>
        <authorList>
            <person name="Cohen M."/>
            <person name="Jospin G."/>
            <person name="Eisen J.A."/>
            <person name="Coil D.A."/>
        </authorList>
    </citation>
    <scope>NUCLEOTIDE SEQUENCE [LARGE SCALE GENOMIC DNA]</scope>
    <source>
        <strain evidence="1 2">UCD-MCMsp1aY</strain>
    </source>
</reference>
<gene>
    <name evidence="1" type="ORF">GNP35_09505</name>
</gene>
<comment type="caution">
    <text evidence="1">The sequence shown here is derived from an EMBL/GenBank/DDBJ whole genome shotgun (WGS) entry which is preliminary data.</text>
</comment>
<protein>
    <recommendedName>
        <fullName evidence="3">LRAT domain-containing protein</fullName>
    </recommendedName>
</protein>
<evidence type="ECO:0000313" key="2">
    <source>
        <dbReference type="Proteomes" id="UP000439994"/>
    </source>
</evidence>
<accession>A0A6N8F8G5</accession>
<sequence length="180" mass="19495">MGLLTLTEAEKCAVFDYSALVPGDILVSDFSFGPIDYQHWSLVSDRRCEQGIYMLISATERTGTVCEEPAHEVIQCANTYKALHKSLWPIPKSIALARSHIGKWDYSVTERNCQHFINLVTGLGLRSSQVYAGITSGLIGGVGTALLKKDASWLEILSVTVAGVASGVVASKALQHNREG</sequence>
<name>A0A6N8F8G5_9GAMM</name>
<evidence type="ECO:0008006" key="3">
    <source>
        <dbReference type="Google" id="ProtNLM"/>
    </source>
</evidence>
<dbReference type="Gene3D" id="3.90.1720.10">
    <property type="entry name" value="endopeptidase domain like (from Nostoc punctiforme)"/>
    <property type="match status" value="1"/>
</dbReference>
<dbReference type="OrthoDB" id="6121202at2"/>